<keyword evidence="4" id="KW-0762">Sugar transport</keyword>
<dbReference type="AlphaFoldDB" id="A0A510J817"/>
<keyword evidence="5" id="KW-0598">Phosphotransferase system</keyword>
<feature type="transmembrane region" description="Helical" evidence="9">
    <location>
        <begin position="104"/>
        <end position="127"/>
    </location>
</feature>
<dbReference type="Proteomes" id="UP000321606">
    <property type="component" value="Chromosome"/>
</dbReference>
<evidence type="ECO:0000256" key="2">
    <source>
        <dbReference type="ARBA" id="ARBA00022448"/>
    </source>
</evidence>
<evidence type="ECO:0000256" key="3">
    <source>
        <dbReference type="ARBA" id="ARBA00022475"/>
    </source>
</evidence>
<accession>A0A510J817</accession>
<dbReference type="NCBIfam" id="NF007359">
    <property type="entry name" value="PRK09855.1"/>
    <property type="match status" value="1"/>
</dbReference>
<dbReference type="GO" id="GO:0005886">
    <property type="term" value="C:plasma membrane"/>
    <property type="evidence" value="ECO:0007669"/>
    <property type="project" value="UniProtKB-SubCell"/>
</dbReference>
<dbReference type="PANTHER" id="PTHR32502:SF5">
    <property type="entry name" value="N-ACETYLGALACTOSAMINE PERMEASE IID COMPONENT-RELATED"/>
    <property type="match status" value="1"/>
</dbReference>
<dbReference type="GO" id="GO:0009401">
    <property type="term" value="P:phosphoenolpyruvate-dependent sugar phosphotransferase system"/>
    <property type="evidence" value="ECO:0007669"/>
    <property type="project" value="UniProtKB-KW"/>
</dbReference>
<dbReference type="RefSeq" id="WP_026736836.1">
    <property type="nucleotide sequence ID" value="NZ_AP019822.1"/>
</dbReference>
<evidence type="ECO:0000256" key="7">
    <source>
        <dbReference type="ARBA" id="ARBA00022989"/>
    </source>
</evidence>
<dbReference type="OrthoDB" id="9795582at2"/>
<keyword evidence="7 9" id="KW-1133">Transmembrane helix</keyword>
<proteinExistence type="predicted"/>
<dbReference type="KEGG" id="lgo:JCM16774_0103"/>
<dbReference type="STRING" id="714315.GCA_000516535_00110"/>
<dbReference type="InterPro" id="IPR004704">
    <property type="entry name" value="PTS_IID_man"/>
</dbReference>
<evidence type="ECO:0000256" key="5">
    <source>
        <dbReference type="ARBA" id="ARBA00022683"/>
    </source>
</evidence>
<keyword evidence="8 9" id="KW-0472">Membrane</keyword>
<dbReference type="Pfam" id="PF03613">
    <property type="entry name" value="EIID-AGA"/>
    <property type="match status" value="1"/>
</dbReference>
<evidence type="ECO:0000313" key="10">
    <source>
        <dbReference type="EMBL" id="BBM35196.1"/>
    </source>
</evidence>
<dbReference type="InterPro" id="IPR050303">
    <property type="entry name" value="GatZ_KbaZ_carbometab"/>
</dbReference>
<dbReference type="EMBL" id="AP019822">
    <property type="protein sequence ID" value="BBM35196.1"/>
    <property type="molecule type" value="Genomic_DNA"/>
</dbReference>
<dbReference type="PANTHER" id="PTHR32502">
    <property type="entry name" value="N-ACETYLGALACTOSAMINE PERMEASE II COMPONENT-RELATED"/>
    <property type="match status" value="1"/>
</dbReference>
<evidence type="ECO:0000256" key="6">
    <source>
        <dbReference type="ARBA" id="ARBA00022692"/>
    </source>
</evidence>
<protein>
    <submittedName>
        <fullName evidence="10">PTS system mannose/fructose/sorbose family transporter subunit IID</fullName>
    </submittedName>
</protein>
<dbReference type="NCBIfam" id="TIGR00828">
    <property type="entry name" value="EIID-AGA"/>
    <property type="match status" value="1"/>
</dbReference>
<evidence type="ECO:0000256" key="8">
    <source>
        <dbReference type="ARBA" id="ARBA00023136"/>
    </source>
</evidence>
<dbReference type="PROSITE" id="PS51108">
    <property type="entry name" value="PTS_EIID"/>
    <property type="match status" value="1"/>
</dbReference>
<comment type="subcellular location">
    <subcellularLocation>
        <location evidence="1">Cell membrane</location>
        <topology evidence="1">Multi-pass membrane protein</topology>
    </subcellularLocation>
</comment>
<evidence type="ECO:0000313" key="11">
    <source>
        <dbReference type="Proteomes" id="UP000321606"/>
    </source>
</evidence>
<feature type="transmembrane region" description="Helical" evidence="9">
    <location>
        <begin position="133"/>
        <end position="153"/>
    </location>
</feature>
<evidence type="ECO:0000256" key="4">
    <source>
        <dbReference type="ARBA" id="ARBA00022597"/>
    </source>
</evidence>
<feature type="transmembrane region" description="Helical" evidence="9">
    <location>
        <begin position="217"/>
        <end position="238"/>
    </location>
</feature>
<reference evidence="10 11" key="1">
    <citation type="submission" date="2019-07" db="EMBL/GenBank/DDBJ databases">
        <title>Complete Genome Sequence of Leptotrichia goodfellowii Strain JCM 16774.</title>
        <authorList>
            <person name="Watanabe S."/>
            <person name="Cui L."/>
        </authorList>
    </citation>
    <scope>NUCLEOTIDE SEQUENCE [LARGE SCALE GENOMIC DNA]</scope>
    <source>
        <strain evidence="10 11">JCM16774</strain>
    </source>
</reference>
<gene>
    <name evidence="10" type="ORF">JCM16774_0103</name>
</gene>
<evidence type="ECO:0000256" key="1">
    <source>
        <dbReference type="ARBA" id="ARBA00004651"/>
    </source>
</evidence>
<feature type="transmembrane region" description="Helical" evidence="9">
    <location>
        <begin position="174"/>
        <end position="197"/>
    </location>
</feature>
<evidence type="ECO:0000256" key="9">
    <source>
        <dbReference type="SAM" id="Phobius"/>
    </source>
</evidence>
<keyword evidence="6 9" id="KW-0812">Transmembrane</keyword>
<keyword evidence="3" id="KW-1003">Cell membrane</keyword>
<feature type="transmembrane region" description="Helical" evidence="9">
    <location>
        <begin position="245"/>
        <end position="264"/>
    </location>
</feature>
<keyword evidence="2" id="KW-0813">Transport</keyword>
<sequence length="265" mass="29558">MESKRILTNDDLKKLAFHSSLLQSAFNYERMQGIGWTHSMLPALEKIYKNDKEGLAKAMVDNSTFINTSPPIVTFLMGLLLSLEEKKEDRNLINGLKVALFGPLAGIGDALFWFTILPIVGGISASIASQGSIIGPVLFFIVYILIFLSRLYTVKLGYHTGVKAISTLKDVTRLITKSSTILGMTVIGGLIASYVHIEVLTKIPINKEHSISLQQDFFDKIIPNLLPLCYTFLMFYLMRYKKINPVTLIVITFVLTIVSSFFGIL</sequence>
<name>A0A510J817_9FUSO</name>
<organism evidence="10 11">
    <name type="scientific">Pseudoleptotrichia goodfellowii</name>
    <dbReference type="NCBI Taxonomy" id="157692"/>
    <lineage>
        <taxon>Bacteria</taxon>
        <taxon>Fusobacteriati</taxon>
        <taxon>Fusobacteriota</taxon>
        <taxon>Fusobacteriia</taxon>
        <taxon>Fusobacteriales</taxon>
        <taxon>Leptotrichiaceae</taxon>
        <taxon>Pseudoleptotrichia</taxon>
    </lineage>
</organism>